<organism evidence="25 26">
    <name type="scientific">Canna indica</name>
    <name type="common">Indian-shot</name>
    <dbReference type="NCBI Taxonomy" id="4628"/>
    <lineage>
        <taxon>Eukaryota</taxon>
        <taxon>Viridiplantae</taxon>
        <taxon>Streptophyta</taxon>
        <taxon>Embryophyta</taxon>
        <taxon>Tracheophyta</taxon>
        <taxon>Spermatophyta</taxon>
        <taxon>Magnoliopsida</taxon>
        <taxon>Liliopsida</taxon>
        <taxon>Zingiberales</taxon>
        <taxon>Cannaceae</taxon>
        <taxon>Canna</taxon>
    </lineage>
</organism>
<feature type="transmembrane region" description="Helical" evidence="19">
    <location>
        <begin position="441"/>
        <end position="465"/>
    </location>
</feature>
<keyword evidence="10" id="KW-0067">ATP-binding</keyword>
<dbReference type="InterPro" id="IPR000742">
    <property type="entry name" value="EGF"/>
</dbReference>
<evidence type="ECO:0000256" key="6">
    <source>
        <dbReference type="ARBA" id="ARBA00022692"/>
    </source>
</evidence>
<dbReference type="PROSITE" id="PS50026">
    <property type="entry name" value="EGF_3"/>
    <property type="match status" value="2"/>
</dbReference>
<dbReference type="Pfam" id="PF00954">
    <property type="entry name" value="S_locus_glycop"/>
    <property type="match status" value="2"/>
</dbReference>
<dbReference type="InterPro" id="IPR011009">
    <property type="entry name" value="Kinase-like_dom_sf"/>
</dbReference>
<evidence type="ECO:0000256" key="12">
    <source>
        <dbReference type="ARBA" id="ARBA00023136"/>
    </source>
</evidence>
<feature type="transmembrane region" description="Helical" evidence="19">
    <location>
        <begin position="1258"/>
        <end position="1282"/>
    </location>
</feature>
<keyword evidence="6 19" id="KW-0812">Transmembrane</keyword>
<evidence type="ECO:0000256" key="4">
    <source>
        <dbReference type="ARBA" id="ARBA00022527"/>
    </source>
</evidence>
<dbReference type="Pfam" id="PF07714">
    <property type="entry name" value="PK_Tyr_Ser-Thr"/>
    <property type="match status" value="2"/>
</dbReference>
<dbReference type="GO" id="GO:0005886">
    <property type="term" value="C:plasma membrane"/>
    <property type="evidence" value="ECO:0007669"/>
    <property type="project" value="UniProtKB-SubCell"/>
</dbReference>
<keyword evidence="9" id="KW-0418">Kinase</keyword>
<dbReference type="InterPro" id="IPR003609">
    <property type="entry name" value="Pan_app"/>
</dbReference>
<evidence type="ECO:0000256" key="20">
    <source>
        <dbReference type="SAM" id="SignalP"/>
    </source>
</evidence>
<keyword evidence="4" id="KW-0723">Serine/threonine-protein kinase</keyword>
<feature type="domain" description="Bulb-type lectin" evidence="23">
    <location>
        <begin position="28"/>
        <end position="148"/>
    </location>
</feature>
<dbReference type="PANTHER" id="PTHR27002">
    <property type="entry name" value="RECEPTOR-LIKE SERINE/THREONINE-PROTEIN KINASE SD1-8"/>
    <property type="match status" value="1"/>
</dbReference>
<sequence>MTMPISVFKVAALLFFVPFTLFSSSLGGDTLTPTQHLTDNGEILISAASSFALGFFSPNSSANRYIGIWYHNISLQTIVWVANRQHPIAGSSGRLSITTNGTLVIADNSTVIWSTFSAAFANPIARLLDNGNFVVVEANDNSNNFAWESFNFPTDTLLPGMKIGWNLTSGTNHNLTAWLGDDDPSPGGYVTGVDFRGDPQIFIWSGTRQYWRGGPWNGLRFSGIPQMKLDMAGCDFVVDSDAVVLSTYIRDFSLLQRLVATSSGHFEHQVWIGKRKSWEAVGFVPRDECDTISPCGPNGICYPTREPMCTCMQGFRPENTKSWDLSDWTDGCVRKTELDCHNRTDFGFFTQSNMKLPDTSRSTVDWSMSLENCRALCSANCSCTAYASANTSGSGSGCIVWTTELTDVKLYDSGIGQDLYIKLAASDLNSEEPDHSHQRRLVIIILVLVATIFFVARGGCSIWIWKKRGRSNADEENEVQDMDLPFYDLSTIVNATDDFSSDNKLGQGGFGPVYKGKLEDGIEIAVKRLSKTSEQGMEEFKNEALLIAKLQHRNLVRLLGCCIQGGQRMLVYEYMPNGSLDAFLFGDETKSVLLDWPTRYNIITGISRGLLYLHQDSRLRIIHRDLKASNVLLDKDMNPKISDFGMARIFGGEDSEDNTRRVVGTYGYMSPEYAMHGIFSVKSDVFSLGVLILEIVTGKRNRGAYYCALNINMIEHVWNLWKEGKVLELIDASIGLIFPTTEVMSCIKIGLLCVQDRASDRPTMSSVVKMLGNDTSLLPEPLQPGFVISSSSSAVDSSSSKKESSYYNTATTALKGNRNLIMGRLTVASTFLLYVFAATLFSTAAGGDTLTLNQPLADDGGAMVSAGGSFALGFFSPTGSTSRYIGIWYHNISVQTVVWVANRQLPIIGSSGRLSLSTNGTLIITDSSTVIWYSTDFPTLRNPVARLLDNGNFVVTEGNDDSESFAWESFNFPTDTVLPGMKLGWNLKSQMNRNFTAWFSDNDPSPGNYVSGIDMHGEPQLFLWSGRQQYWRGGPWNGVRFSGIPEMKSDIMYFKFVMDPEEVFWSYYLRDPSIITRLITKNSGLLQHLVWIEGSKSWNVFGVAPKDECDSKISPCGPNGVCYHTGEPMCTCLPGFRPNNSRNWNLRDWSDGCVRKTALDCRTDEFSKQASLKLPDTSRSTVDWSMSLEKCKALCSANCSCTAYASANISGSGSGCIMWTTELTDVRLFDNNLGQDIYVRLAASDIGTEPDISHHSPVVLIIILVSVVTIFLVAGCACWVWYTKRKRTSLDEDEVKDMDLPLYDLATIIDATGNFSTDNKLGQGGFGPVYKGKLADETEVAVKRLSKTSAQGVDEFKNEALLIAKLQHRNLVQLLGCCIQGGERMLMYEYMPNGSLDTFLFADKTKSVLLDWPTRYNIIVSISRGLLYLHQDSRFRIIHRDLKAGNILLDKDMNPKISDFGMARIFGGEDSEVNTRRVVGTYGYMSPEYAMDGVFSVKSDVFSLGVLILEIITGKKNRGVYHSAFHINLLGHVWSLWKEGKVLELVDKSLGHSFPVPEILTCIKVALLCVQERPIDRPTMSSVVKMLGNDNTLLPEPKQSGFVASKDSLAETDLSTTTKQLSINNMSITLQEGR</sequence>
<dbReference type="Gene3D" id="3.30.200.20">
    <property type="entry name" value="Phosphorylase Kinase, domain 1"/>
    <property type="match status" value="2"/>
</dbReference>
<feature type="chain" id="PRO_5042916531" description="non-specific serine/threonine protein kinase" evidence="20">
    <location>
        <begin position="28"/>
        <end position="1634"/>
    </location>
</feature>
<dbReference type="Pfam" id="PF01453">
    <property type="entry name" value="B_lectin"/>
    <property type="match status" value="2"/>
</dbReference>
<keyword evidence="13" id="KW-1015">Disulfide bond</keyword>
<evidence type="ECO:0000256" key="11">
    <source>
        <dbReference type="ARBA" id="ARBA00022989"/>
    </source>
</evidence>
<evidence type="ECO:0000259" key="23">
    <source>
        <dbReference type="PROSITE" id="PS50927"/>
    </source>
</evidence>
<dbReference type="InterPro" id="IPR001480">
    <property type="entry name" value="Bulb-type_lectin_dom"/>
</dbReference>
<dbReference type="GO" id="GO:0005524">
    <property type="term" value="F:ATP binding"/>
    <property type="evidence" value="ECO:0007669"/>
    <property type="project" value="UniProtKB-KW"/>
</dbReference>
<dbReference type="PROSITE" id="PS50011">
    <property type="entry name" value="PROTEIN_KINASE_DOM"/>
    <property type="match status" value="2"/>
</dbReference>
<feature type="domain" description="Protein kinase" evidence="21">
    <location>
        <begin position="1315"/>
        <end position="1594"/>
    </location>
</feature>
<evidence type="ECO:0000256" key="3">
    <source>
        <dbReference type="ARBA" id="ARBA00022475"/>
    </source>
</evidence>
<evidence type="ECO:0000256" key="19">
    <source>
        <dbReference type="SAM" id="Phobius"/>
    </source>
</evidence>
<evidence type="ECO:0000259" key="22">
    <source>
        <dbReference type="PROSITE" id="PS50026"/>
    </source>
</evidence>
<dbReference type="EMBL" id="CP136894">
    <property type="protein sequence ID" value="WOL08075.1"/>
    <property type="molecule type" value="Genomic_DNA"/>
</dbReference>
<dbReference type="Gene3D" id="2.90.10.10">
    <property type="entry name" value="Bulb-type lectin domain"/>
    <property type="match status" value="2"/>
</dbReference>
<gene>
    <name evidence="25" type="ORF">Cni_G16827</name>
</gene>
<dbReference type="SMART" id="SM00473">
    <property type="entry name" value="PAN_AP"/>
    <property type="match status" value="2"/>
</dbReference>
<feature type="domain" description="Apple" evidence="24">
    <location>
        <begin position="340"/>
        <end position="424"/>
    </location>
</feature>
<feature type="domain" description="Bulb-type lectin" evidence="23">
    <location>
        <begin position="841"/>
        <end position="968"/>
    </location>
</feature>
<evidence type="ECO:0000256" key="1">
    <source>
        <dbReference type="ARBA" id="ARBA00004251"/>
    </source>
</evidence>
<feature type="signal peptide" evidence="20">
    <location>
        <begin position="1"/>
        <end position="27"/>
    </location>
</feature>
<accession>A0AAQ3KIA7</accession>
<dbReference type="CDD" id="cd00054">
    <property type="entry name" value="EGF_CA"/>
    <property type="match status" value="2"/>
</dbReference>
<evidence type="ECO:0000313" key="25">
    <source>
        <dbReference type="EMBL" id="WOL08075.1"/>
    </source>
</evidence>
<name>A0AAQ3KIA7_9LILI</name>
<dbReference type="InterPro" id="IPR000719">
    <property type="entry name" value="Prot_kinase_dom"/>
</dbReference>
<keyword evidence="15" id="KW-0325">Glycoprotein</keyword>
<proteinExistence type="predicted"/>
<dbReference type="InterPro" id="IPR000858">
    <property type="entry name" value="S_locus_glycoprot_dom"/>
</dbReference>
<dbReference type="CDD" id="cd00028">
    <property type="entry name" value="B_lectin"/>
    <property type="match status" value="2"/>
</dbReference>
<dbReference type="GO" id="GO:0051707">
    <property type="term" value="P:response to other organism"/>
    <property type="evidence" value="ECO:0007669"/>
    <property type="project" value="UniProtKB-ARBA"/>
</dbReference>
<dbReference type="SMART" id="SM00220">
    <property type="entry name" value="S_TKc"/>
    <property type="match status" value="2"/>
</dbReference>
<feature type="domain" description="Apple" evidence="24">
    <location>
        <begin position="1161"/>
        <end position="1242"/>
    </location>
</feature>
<evidence type="ECO:0000256" key="13">
    <source>
        <dbReference type="ARBA" id="ARBA00023157"/>
    </source>
</evidence>
<dbReference type="FunFam" id="1.10.510.10:FF:000060">
    <property type="entry name" value="G-type lectin S-receptor-like serine/threonine-protein kinase"/>
    <property type="match status" value="2"/>
</dbReference>
<dbReference type="SMART" id="SM00181">
    <property type="entry name" value="EGF"/>
    <property type="match status" value="2"/>
</dbReference>
<dbReference type="InterPro" id="IPR036426">
    <property type="entry name" value="Bulb-type_lectin_dom_sf"/>
</dbReference>
<evidence type="ECO:0000256" key="8">
    <source>
        <dbReference type="ARBA" id="ARBA00022741"/>
    </source>
</evidence>
<dbReference type="Pfam" id="PF08276">
    <property type="entry name" value="PAN_2"/>
    <property type="match status" value="2"/>
</dbReference>
<dbReference type="SMART" id="SM00108">
    <property type="entry name" value="B_lectin"/>
    <property type="match status" value="2"/>
</dbReference>
<dbReference type="CDD" id="cd14066">
    <property type="entry name" value="STKc_IRAK"/>
    <property type="match status" value="2"/>
</dbReference>
<evidence type="ECO:0000256" key="18">
    <source>
        <dbReference type="PROSITE-ProRule" id="PRU00076"/>
    </source>
</evidence>
<evidence type="ECO:0000256" key="2">
    <source>
        <dbReference type="ARBA" id="ARBA00012513"/>
    </source>
</evidence>
<dbReference type="FunFam" id="2.90.10.10:FF:000005">
    <property type="entry name" value="G-type lectin S-receptor-like serine/threonine-protein kinase"/>
    <property type="match status" value="1"/>
</dbReference>
<keyword evidence="5" id="KW-0808">Transferase</keyword>
<comment type="catalytic activity">
    <reaction evidence="16">
        <text>L-threonyl-[protein] + ATP = O-phospho-L-threonyl-[protein] + ADP + H(+)</text>
        <dbReference type="Rhea" id="RHEA:46608"/>
        <dbReference type="Rhea" id="RHEA-COMP:11060"/>
        <dbReference type="Rhea" id="RHEA-COMP:11605"/>
        <dbReference type="ChEBI" id="CHEBI:15378"/>
        <dbReference type="ChEBI" id="CHEBI:30013"/>
        <dbReference type="ChEBI" id="CHEBI:30616"/>
        <dbReference type="ChEBI" id="CHEBI:61977"/>
        <dbReference type="ChEBI" id="CHEBI:456216"/>
        <dbReference type="EC" id="2.7.11.1"/>
    </reaction>
</comment>
<protein>
    <recommendedName>
        <fullName evidence="2">non-specific serine/threonine protein kinase</fullName>
        <ecNumber evidence="2">2.7.11.1</ecNumber>
    </recommendedName>
</protein>
<dbReference type="PROSITE" id="PS50948">
    <property type="entry name" value="PAN"/>
    <property type="match status" value="2"/>
</dbReference>
<evidence type="ECO:0000256" key="17">
    <source>
        <dbReference type="ARBA" id="ARBA00048679"/>
    </source>
</evidence>
<dbReference type="InterPro" id="IPR008271">
    <property type="entry name" value="Ser/Thr_kinase_AS"/>
</dbReference>
<dbReference type="GO" id="GO:0004674">
    <property type="term" value="F:protein serine/threonine kinase activity"/>
    <property type="evidence" value="ECO:0007669"/>
    <property type="project" value="UniProtKB-KW"/>
</dbReference>
<evidence type="ECO:0000313" key="26">
    <source>
        <dbReference type="Proteomes" id="UP001327560"/>
    </source>
</evidence>
<feature type="transmembrane region" description="Helical" evidence="19">
    <location>
        <begin position="825"/>
        <end position="845"/>
    </location>
</feature>
<dbReference type="SUPFAM" id="SSF51110">
    <property type="entry name" value="alpha-D-mannose-specific plant lectins"/>
    <property type="match status" value="2"/>
</dbReference>
<dbReference type="Proteomes" id="UP001327560">
    <property type="component" value="Chromosome 5"/>
</dbReference>
<evidence type="ECO:0000256" key="14">
    <source>
        <dbReference type="ARBA" id="ARBA00023170"/>
    </source>
</evidence>
<keyword evidence="14" id="KW-0675">Receptor</keyword>
<dbReference type="CDD" id="cd01098">
    <property type="entry name" value="PAN_AP_plant"/>
    <property type="match status" value="2"/>
</dbReference>
<keyword evidence="11 19" id="KW-1133">Transmembrane helix</keyword>
<dbReference type="SUPFAM" id="SSF56112">
    <property type="entry name" value="Protein kinase-like (PK-like)"/>
    <property type="match status" value="2"/>
</dbReference>
<evidence type="ECO:0000256" key="7">
    <source>
        <dbReference type="ARBA" id="ARBA00022729"/>
    </source>
</evidence>
<keyword evidence="12 19" id="KW-0472">Membrane</keyword>
<reference evidence="25 26" key="1">
    <citation type="submission" date="2023-10" db="EMBL/GenBank/DDBJ databases">
        <title>Chromosome-scale genome assembly provides insights into flower coloration mechanisms of Canna indica.</title>
        <authorList>
            <person name="Li C."/>
        </authorList>
    </citation>
    <scope>NUCLEOTIDE SEQUENCE [LARGE SCALE GENOMIC DNA]</scope>
    <source>
        <tissue evidence="25">Flower</tissue>
    </source>
</reference>
<evidence type="ECO:0000259" key="21">
    <source>
        <dbReference type="PROSITE" id="PS50011"/>
    </source>
</evidence>
<comment type="caution">
    <text evidence="18">Lacks conserved residue(s) required for the propagation of feature annotation.</text>
</comment>
<dbReference type="Gene3D" id="1.10.510.10">
    <property type="entry name" value="Transferase(Phosphotransferase) domain 1"/>
    <property type="match status" value="2"/>
</dbReference>
<keyword evidence="3" id="KW-1003">Cell membrane</keyword>
<dbReference type="FunFam" id="3.30.200.20:FF:000330">
    <property type="entry name" value="G-type lectin S-receptor-like serine/threonine-protein kinase At4g03230"/>
    <property type="match status" value="2"/>
</dbReference>
<keyword evidence="8" id="KW-0547">Nucleotide-binding</keyword>
<dbReference type="PROSITE" id="PS00108">
    <property type="entry name" value="PROTEIN_KINASE_ST"/>
    <property type="match status" value="2"/>
</dbReference>
<keyword evidence="18" id="KW-0245">EGF-like domain</keyword>
<feature type="domain" description="EGF-like" evidence="22">
    <location>
        <begin position="285"/>
        <end position="321"/>
    </location>
</feature>
<dbReference type="InterPro" id="IPR001245">
    <property type="entry name" value="Ser-Thr/Tyr_kinase_cat_dom"/>
</dbReference>
<dbReference type="EC" id="2.7.11.1" evidence="2"/>
<evidence type="ECO:0000256" key="5">
    <source>
        <dbReference type="ARBA" id="ARBA00022679"/>
    </source>
</evidence>
<dbReference type="PANTHER" id="PTHR27002:SF616">
    <property type="entry name" value="RECEPTOR-LIKE SERINE_THREONINE-PROTEIN KINASE"/>
    <property type="match status" value="1"/>
</dbReference>
<keyword evidence="7 20" id="KW-0732">Signal</keyword>
<evidence type="ECO:0000256" key="10">
    <source>
        <dbReference type="ARBA" id="ARBA00022840"/>
    </source>
</evidence>
<feature type="domain" description="Protein kinase" evidence="21">
    <location>
        <begin position="499"/>
        <end position="778"/>
    </location>
</feature>
<evidence type="ECO:0000259" key="24">
    <source>
        <dbReference type="PROSITE" id="PS50948"/>
    </source>
</evidence>
<dbReference type="GO" id="GO:0048544">
    <property type="term" value="P:recognition of pollen"/>
    <property type="evidence" value="ECO:0007669"/>
    <property type="project" value="InterPro"/>
</dbReference>
<feature type="domain" description="EGF-like" evidence="22">
    <location>
        <begin position="1105"/>
        <end position="1142"/>
    </location>
</feature>
<evidence type="ECO:0000256" key="9">
    <source>
        <dbReference type="ARBA" id="ARBA00022777"/>
    </source>
</evidence>
<keyword evidence="26" id="KW-1185">Reference proteome</keyword>
<evidence type="ECO:0000256" key="16">
    <source>
        <dbReference type="ARBA" id="ARBA00047899"/>
    </source>
</evidence>
<dbReference type="PROSITE" id="PS50927">
    <property type="entry name" value="BULB_LECTIN"/>
    <property type="match status" value="2"/>
</dbReference>
<comment type="catalytic activity">
    <reaction evidence="17">
        <text>L-seryl-[protein] + ATP = O-phospho-L-seryl-[protein] + ADP + H(+)</text>
        <dbReference type="Rhea" id="RHEA:17989"/>
        <dbReference type="Rhea" id="RHEA-COMP:9863"/>
        <dbReference type="Rhea" id="RHEA-COMP:11604"/>
        <dbReference type="ChEBI" id="CHEBI:15378"/>
        <dbReference type="ChEBI" id="CHEBI:29999"/>
        <dbReference type="ChEBI" id="CHEBI:30616"/>
        <dbReference type="ChEBI" id="CHEBI:83421"/>
        <dbReference type="ChEBI" id="CHEBI:456216"/>
        <dbReference type="EC" id="2.7.11.1"/>
    </reaction>
</comment>
<evidence type="ECO:0000256" key="15">
    <source>
        <dbReference type="ARBA" id="ARBA00023180"/>
    </source>
</evidence>
<comment type="subcellular location">
    <subcellularLocation>
        <location evidence="1">Cell membrane</location>
        <topology evidence="1">Single-pass type I membrane protein</topology>
    </subcellularLocation>
</comment>